<dbReference type="PANTHER" id="PTHR46434:SF1">
    <property type="entry name" value="GENETIC INTERACTOR OF PROHIBITINS 3, MITOCHONDRIAL"/>
    <property type="match status" value="1"/>
</dbReference>
<dbReference type="Proteomes" id="UP001157418">
    <property type="component" value="Unassembled WGS sequence"/>
</dbReference>
<keyword evidence="3" id="KW-1185">Reference proteome</keyword>
<gene>
    <name evidence="2" type="ORF">LVIROSA_LOCUS38391</name>
</gene>
<keyword evidence="1" id="KW-1133">Transmembrane helix</keyword>
<dbReference type="EMBL" id="CAKMRJ010005745">
    <property type="protein sequence ID" value="CAH1453123.1"/>
    <property type="molecule type" value="Genomic_DNA"/>
</dbReference>
<feature type="transmembrane region" description="Helical" evidence="1">
    <location>
        <begin position="52"/>
        <end position="77"/>
    </location>
</feature>
<sequence length="277" mass="32040">MLLSCAPSTSNHCLIRASHRSMLISTIFVGLPVDLPFGGVRRPQTHCRRPPFAFNFCFPSSPLFIWNFFGLISNFVFSFSRFRSWLLIPWVRLLIVFKNRLNTLYPSCPYGSISGFDVIISLSKIQMLLSISKIYGFSTKERTVTVQLRKLHIYEVLDDKLKFHMTRTSSRTLKRRNLRFVRFCKVGHFVHIGGPMRLDIEESSVDSIYVTVWASHHLPLHMEKPEKAMQLLCLDGRNIQYYRGWTEAPLIGRECRQLEVQVIEIVTHIASTTSKLA</sequence>
<evidence type="ECO:0000256" key="1">
    <source>
        <dbReference type="SAM" id="Phobius"/>
    </source>
</evidence>
<organism evidence="2 3">
    <name type="scientific">Lactuca virosa</name>
    <dbReference type="NCBI Taxonomy" id="75947"/>
    <lineage>
        <taxon>Eukaryota</taxon>
        <taxon>Viridiplantae</taxon>
        <taxon>Streptophyta</taxon>
        <taxon>Embryophyta</taxon>
        <taxon>Tracheophyta</taxon>
        <taxon>Spermatophyta</taxon>
        <taxon>Magnoliopsida</taxon>
        <taxon>eudicotyledons</taxon>
        <taxon>Gunneridae</taxon>
        <taxon>Pentapetalae</taxon>
        <taxon>asterids</taxon>
        <taxon>campanulids</taxon>
        <taxon>Asterales</taxon>
        <taxon>Asteraceae</taxon>
        <taxon>Cichorioideae</taxon>
        <taxon>Cichorieae</taxon>
        <taxon>Lactucinae</taxon>
        <taxon>Lactuca</taxon>
    </lineage>
</organism>
<evidence type="ECO:0000313" key="3">
    <source>
        <dbReference type="Proteomes" id="UP001157418"/>
    </source>
</evidence>
<dbReference type="InterPro" id="IPR050896">
    <property type="entry name" value="Mito_lipid_metab_GTPase"/>
</dbReference>
<reference evidence="2 3" key="1">
    <citation type="submission" date="2022-01" db="EMBL/GenBank/DDBJ databases">
        <authorList>
            <person name="Xiong W."/>
            <person name="Schranz E."/>
        </authorList>
    </citation>
    <scope>NUCLEOTIDE SEQUENCE [LARGE SCALE GENOMIC DNA]</scope>
</reference>
<keyword evidence="1" id="KW-0812">Transmembrane</keyword>
<dbReference type="AlphaFoldDB" id="A0AAU9PST9"/>
<dbReference type="PANTHER" id="PTHR46434">
    <property type="entry name" value="GENETIC INTERACTOR OF PROHIBITINS 3, MITOCHONDRIAL"/>
    <property type="match status" value="1"/>
</dbReference>
<comment type="caution">
    <text evidence="2">The sequence shown here is derived from an EMBL/GenBank/DDBJ whole genome shotgun (WGS) entry which is preliminary data.</text>
</comment>
<accession>A0AAU9PST9</accession>
<proteinExistence type="predicted"/>
<name>A0AAU9PST9_9ASTR</name>
<protein>
    <submittedName>
        <fullName evidence="2">Uncharacterized protein</fullName>
    </submittedName>
</protein>
<dbReference type="GO" id="GO:0005739">
    <property type="term" value="C:mitochondrion"/>
    <property type="evidence" value="ECO:0007669"/>
    <property type="project" value="TreeGrafter"/>
</dbReference>
<evidence type="ECO:0000313" key="2">
    <source>
        <dbReference type="EMBL" id="CAH1453123.1"/>
    </source>
</evidence>
<keyword evidence="1" id="KW-0472">Membrane</keyword>